<comment type="similarity">
    <text evidence="5">Belongs to the STT3 family.</text>
</comment>
<feature type="transmembrane region" description="Helical" evidence="17">
    <location>
        <begin position="153"/>
        <end position="169"/>
    </location>
</feature>
<feature type="transmembrane region" description="Helical" evidence="17">
    <location>
        <begin position="455"/>
        <end position="474"/>
    </location>
</feature>
<evidence type="ECO:0000256" key="1">
    <source>
        <dbReference type="ARBA" id="ARBA00001936"/>
    </source>
</evidence>
<keyword evidence="11" id="KW-0460">Magnesium</keyword>
<comment type="subcellular location">
    <subcellularLocation>
        <location evidence="3">Cell membrane</location>
        <topology evidence="3">Multi-pass membrane protein</topology>
    </subcellularLocation>
</comment>
<feature type="domain" description="STT3/PglB/AglB core" evidence="19">
    <location>
        <begin position="594"/>
        <end position="735"/>
    </location>
</feature>
<evidence type="ECO:0000256" key="6">
    <source>
        <dbReference type="ARBA" id="ARBA00012602"/>
    </source>
</evidence>
<keyword evidence="10" id="KW-0479">Metal-binding</keyword>
<feature type="transmembrane region" description="Helical" evidence="17">
    <location>
        <begin position="486"/>
        <end position="503"/>
    </location>
</feature>
<evidence type="ECO:0000256" key="8">
    <source>
        <dbReference type="ARBA" id="ARBA00022679"/>
    </source>
</evidence>
<evidence type="ECO:0000256" key="17">
    <source>
        <dbReference type="SAM" id="Phobius"/>
    </source>
</evidence>
<dbReference type="AlphaFoldDB" id="A0A8T3VQX7"/>
<evidence type="ECO:0000259" key="19">
    <source>
        <dbReference type="Pfam" id="PF21436"/>
    </source>
</evidence>
<dbReference type="GO" id="GO:0046872">
    <property type="term" value="F:metal ion binding"/>
    <property type="evidence" value="ECO:0007669"/>
    <property type="project" value="UniProtKB-KW"/>
</dbReference>
<feature type="transmembrane region" description="Helical" evidence="17">
    <location>
        <begin position="271"/>
        <end position="288"/>
    </location>
</feature>
<keyword evidence="9 17" id="KW-0812">Transmembrane</keyword>
<dbReference type="EC" id="2.4.99.21" evidence="6"/>
<keyword evidence="12 17" id="KW-1133">Transmembrane helix</keyword>
<comment type="caution">
    <text evidence="20">The sequence shown here is derived from an EMBL/GenBank/DDBJ whole genome shotgun (WGS) entry which is preliminary data.</text>
</comment>
<evidence type="ECO:0000256" key="11">
    <source>
        <dbReference type="ARBA" id="ARBA00022842"/>
    </source>
</evidence>
<proteinExistence type="inferred from homology"/>
<organism evidence="20 21">
    <name type="scientific">Methanobrevibacter millerae</name>
    <dbReference type="NCBI Taxonomy" id="230361"/>
    <lineage>
        <taxon>Archaea</taxon>
        <taxon>Methanobacteriati</taxon>
        <taxon>Methanobacteriota</taxon>
        <taxon>Methanomada group</taxon>
        <taxon>Methanobacteria</taxon>
        <taxon>Methanobacteriales</taxon>
        <taxon>Methanobacteriaceae</taxon>
        <taxon>Methanobrevibacter</taxon>
    </lineage>
</organism>
<comment type="cofactor">
    <cofactor evidence="2">
        <name>Mg(2+)</name>
        <dbReference type="ChEBI" id="CHEBI:18420"/>
    </cofactor>
</comment>
<keyword evidence="7" id="KW-0328">Glycosyltransferase</keyword>
<keyword evidence="14" id="KW-0464">Manganese</keyword>
<dbReference type="EMBL" id="SUTF01000005">
    <property type="protein sequence ID" value="MBE6510466.1"/>
    <property type="molecule type" value="Genomic_DNA"/>
</dbReference>
<evidence type="ECO:0000256" key="14">
    <source>
        <dbReference type="ARBA" id="ARBA00023211"/>
    </source>
</evidence>
<dbReference type="InterPro" id="IPR003674">
    <property type="entry name" value="Oligo_trans_STT3"/>
</dbReference>
<dbReference type="PANTHER" id="PTHR13872:SF1">
    <property type="entry name" value="DOLICHYL-DIPHOSPHOOLIGOSACCHARIDE--PROTEIN GLYCOSYLTRANSFERASE SUBUNIT STT3B"/>
    <property type="match status" value="1"/>
</dbReference>
<dbReference type="Proteomes" id="UP000713479">
    <property type="component" value="Unassembled WGS sequence"/>
</dbReference>
<dbReference type="Gene3D" id="3.40.1380.40">
    <property type="match status" value="1"/>
</dbReference>
<protein>
    <recommendedName>
        <fullName evidence="6">dolichyl-phosphooligosaccharide-protein glycotransferase</fullName>
        <ecNumber evidence="6">2.4.99.21</ecNumber>
    </recommendedName>
    <alternativeName>
        <fullName evidence="15">Oligosaccharyl transferase</fullName>
    </alternativeName>
</protein>
<sequence>MNRETTITIAKSVVIILILLAVVFALRAPAADLTILPNEIKGDYVDSSGLPYFSEMDSYYNLRLTEDYVDHGYVGDIDLGDGTQKDMHRYAPDGNVINYELGIVYVTNFLHGLVNQFMGSHTVREVAFWTGALISSLAVIPAFIFARRLTNDYGAIAATLIIVLAPNYFAHTFPGFFDTDMFYYIFSLFFIFFFVECIRTDNIVLKVIYAILSIISIGLFSISWTGYIFYVGLMGIFAVAYLIALLIFDTGDDSQSQYSNKLVWLIHQKEFLSIIILLVIGFVGISFFRGIDGALGIFNSLLALLSLQSAARVVGGFPNVLISVAEMQMPNLLGAGMGSAFLANSNGVVNGIGGISVLFAGLTVLYILVSRVFKLRKITGPKRQIKSKPGKADRVSASKKIDDGNKFKLSLGELTSFGETKDEINHTKRLTILYATLFVIWTLITILAVTRGSRFITTIVLPFGLLTGIFIGYVTDYIKSKLNNDNWLAFVIILAGALAAYPLTQINLVYGLILLVIIIALGLASIYAIKSKKSASDNSVPIKKYIAIIAIVLALVSPTVCGAYVTAHQVVPGTSDPMWNSMVWINQNTDNSTVITSWWDFGYLFEIAADRQVTFDGGSQSGDRAFWLGQAMTSSDLEYSAAVFRMLDTSGTKAQEALYNYTQDYGKTTDILKEILPMTAENATNTLVNTYHLNNEQANTVVNYTHPENPRPVIFVASSDMLQKAGWWSYFGAWNFTNQSSQNYNYYVPTQQVTVEPGSTGKLPLIQDSGLQVNAVIQRGTGNNSTTAYTEALSTYNNSEIIINGTPYNPLNISNIIVIEDGYLLKNESVGNVENANYTLFLMGEDNVYTPILMDNHLANSMFTQLFLLGGSNQDVFTMVHMENGVSLWQVNFENTAAGGSSNSTSTNQTSR</sequence>
<evidence type="ECO:0000256" key="2">
    <source>
        <dbReference type="ARBA" id="ARBA00001946"/>
    </source>
</evidence>
<accession>A0A8T3VQX7</accession>
<evidence type="ECO:0000313" key="20">
    <source>
        <dbReference type="EMBL" id="MBE6510466.1"/>
    </source>
</evidence>
<feature type="transmembrane region" description="Helical" evidence="17">
    <location>
        <begin position="203"/>
        <end position="222"/>
    </location>
</feature>
<gene>
    <name evidence="20" type="ORF">E7Z74_04265</name>
</gene>
<evidence type="ECO:0000256" key="9">
    <source>
        <dbReference type="ARBA" id="ARBA00022692"/>
    </source>
</evidence>
<feature type="transmembrane region" description="Helical" evidence="17">
    <location>
        <begin position="126"/>
        <end position="146"/>
    </location>
</feature>
<comment type="catalytic activity">
    <reaction evidence="16">
        <text>an archaeal dolichyl phosphooligosaccharide + [protein]-L-asparagine = an archaeal dolichyl phosphate + a glycoprotein with the oligosaccharide chain attached by N-beta-D-glycosyl linkage to a protein L-asparagine.</text>
        <dbReference type="EC" id="2.4.99.21"/>
    </reaction>
</comment>
<evidence type="ECO:0000256" key="16">
    <source>
        <dbReference type="ARBA" id="ARBA00034066"/>
    </source>
</evidence>
<evidence type="ECO:0000259" key="18">
    <source>
        <dbReference type="Pfam" id="PF02516"/>
    </source>
</evidence>
<evidence type="ECO:0000256" key="5">
    <source>
        <dbReference type="ARBA" id="ARBA00010810"/>
    </source>
</evidence>
<evidence type="ECO:0000313" key="21">
    <source>
        <dbReference type="Proteomes" id="UP000713479"/>
    </source>
</evidence>
<evidence type="ECO:0000256" key="12">
    <source>
        <dbReference type="ARBA" id="ARBA00022989"/>
    </source>
</evidence>
<dbReference type="PANTHER" id="PTHR13872">
    <property type="entry name" value="DOLICHYL-DIPHOSPHOOLIGOSACCHARIDE--PROTEIN GLYCOSYLTRANSFERASE SUBUNIT"/>
    <property type="match status" value="1"/>
</dbReference>
<comment type="pathway">
    <text evidence="4">Protein modification; protein glycosylation.</text>
</comment>
<keyword evidence="8" id="KW-0808">Transferase</keyword>
<feature type="transmembrane region" description="Helical" evidence="17">
    <location>
        <begin position="509"/>
        <end position="529"/>
    </location>
</feature>
<feature type="transmembrane region" description="Helical" evidence="17">
    <location>
        <begin position="228"/>
        <end position="250"/>
    </location>
</feature>
<evidence type="ECO:0000256" key="10">
    <source>
        <dbReference type="ARBA" id="ARBA00022723"/>
    </source>
</evidence>
<dbReference type="InterPro" id="IPR048999">
    <property type="entry name" value="STT3-PglB_core"/>
</dbReference>
<comment type="cofactor">
    <cofactor evidence="1">
        <name>Mn(2+)</name>
        <dbReference type="ChEBI" id="CHEBI:29035"/>
    </cofactor>
</comment>
<dbReference type="GO" id="GO:0004576">
    <property type="term" value="F:oligosaccharyl transferase activity"/>
    <property type="evidence" value="ECO:0007669"/>
    <property type="project" value="InterPro"/>
</dbReference>
<dbReference type="Pfam" id="PF02516">
    <property type="entry name" value="STT3"/>
    <property type="match status" value="1"/>
</dbReference>
<evidence type="ECO:0000256" key="4">
    <source>
        <dbReference type="ARBA" id="ARBA00004922"/>
    </source>
</evidence>
<feature type="domain" description="Oligosaccharyl transferase STT3 N-terminal" evidence="18">
    <location>
        <begin position="43"/>
        <end position="501"/>
    </location>
</feature>
<dbReference type="InterPro" id="IPR048307">
    <property type="entry name" value="STT3_N"/>
</dbReference>
<dbReference type="GO" id="GO:0005886">
    <property type="term" value="C:plasma membrane"/>
    <property type="evidence" value="ECO:0007669"/>
    <property type="project" value="UniProtKB-SubCell"/>
</dbReference>
<dbReference type="Pfam" id="PF21436">
    <property type="entry name" value="STT3-PglB_core"/>
    <property type="match status" value="1"/>
</dbReference>
<evidence type="ECO:0000256" key="3">
    <source>
        <dbReference type="ARBA" id="ARBA00004651"/>
    </source>
</evidence>
<feature type="transmembrane region" description="Helical" evidence="17">
    <location>
        <begin position="181"/>
        <end position="198"/>
    </location>
</feature>
<feature type="transmembrane region" description="Helical" evidence="17">
    <location>
        <begin position="430"/>
        <end position="449"/>
    </location>
</feature>
<feature type="transmembrane region" description="Helical" evidence="17">
    <location>
        <begin position="348"/>
        <end position="369"/>
    </location>
</feature>
<name>A0A8T3VQX7_9EURY</name>
<keyword evidence="13 17" id="KW-0472">Membrane</keyword>
<evidence type="ECO:0000256" key="15">
    <source>
        <dbReference type="ARBA" id="ARBA00030679"/>
    </source>
</evidence>
<evidence type="ECO:0000256" key="13">
    <source>
        <dbReference type="ARBA" id="ARBA00023136"/>
    </source>
</evidence>
<reference evidence="20" key="1">
    <citation type="submission" date="2019-04" db="EMBL/GenBank/DDBJ databases">
        <title>Evolution of Biomass-Degrading Anaerobic Consortia Revealed by Metagenomics.</title>
        <authorList>
            <person name="Peng X."/>
        </authorList>
    </citation>
    <scope>NUCLEOTIDE SEQUENCE</scope>
    <source>
        <strain evidence="20">SIG13</strain>
    </source>
</reference>
<feature type="transmembrane region" description="Helical" evidence="17">
    <location>
        <begin position="545"/>
        <end position="565"/>
    </location>
</feature>
<evidence type="ECO:0000256" key="7">
    <source>
        <dbReference type="ARBA" id="ARBA00022676"/>
    </source>
</evidence>